<evidence type="ECO:0000313" key="3">
    <source>
        <dbReference type="Proteomes" id="UP001187531"/>
    </source>
</evidence>
<comment type="caution">
    <text evidence="2">The sequence shown here is derived from an EMBL/GenBank/DDBJ whole genome shotgun (WGS) entry which is preliminary data.</text>
</comment>
<organism evidence="2 3">
    <name type="scientific">Artemia franciscana</name>
    <name type="common">Brine shrimp</name>
    <name type="synonym">Artemia sanfranciscana</name>
    <dbReference type="NCBI Taxonomy" id="6661"/>
    <lineage>
        <taxon>Eukaryota</taxon>
        <taxon>Metazoa</taxon>
        <taxon>Ecdysozoa</taxon>
        <taxon>Arthropoda</taxon>
        <taxon>Crustacea</taxon>
        <taxon>Branchiopoda</taxon>
        <taxon>Anostraca</taxon>
        <taxon>Artemiidae</taxon>
        <taxon>Artemia</taxon>
    </lineage>
</organism>
<dbReference type="PANTHER" id="PTHR45943">
    <property type="entry name" value="E3 UBIQUITIN-PROTEIN LIGASE MYCBP2"/>
    <property type="match status" value="1"/>
</dbReference>
<dbReference type="Proteomes" id="UP001187531">
    <property type="component" value="Unassembled WGS sequence"/>
</dbReference>
<dbReference type="AlphaFoldDB" id="A0AA88HTC1"/>
<feature type="compositionally biased region" description="Low complexity" evidence="1">
    <location>
        <begin position="599"/>
        <end position="611"/>
    </location>
</feature>
<sequence length="638" mass="71548">MKRPEKGKNFESKEQQFLRDFIKATATTSGGRLARWLSPEPVIDPSKCQMMLPTGGTLRHQFRAGWPSTFIIRICDQYGHAAYSKDLHVKVQATPIENPADGPSMETGANDLPEIPFEPVLRDKMRYHSISMIKEFEGYSFEELRWMSPCTRRPPESMLVRFNSDNTCIACWTPNFSGQYKVVLSIDDIKLEQTCNVVVRPAPPDIVTSQSGIPKKPSSTPKKMRRYVGKHSAGLRIRIQPSLQSEQLGIIPPNGTIAFVEELENEDGVWLRLAPESILSWCNTPHGEGWCLQFHKPYERRLLFPMDDLKKTGESNEENSQWFSLYRVIRCGASGHNIRSQPTVTSPAIGILSMGNAVLAYNELSFTSEGIWAMLLPRSARKYCFAALSDEDQAWSLVAAKGYPNQLYLEKEKDVVLQSEEAYLYSLHCTGKFQQPIALDQRDLDTLQPTVRNRRQSGSSESYARMSPLTSGPDGRKDNQRLRQSRQNNVWQSPRRTRSRETPKTSLEDFIRGSFQSSTPESPIIISPEESLPEQSSSDVRSGVNSTSSSPGRFSVLQKWLKRENSKEIQDNNQASVASGNPDINRVSVKDIVRAIGESSSNGNGSVSPRRSPLPLRSGIRSPSPKPSAVVQPIVSLK</sequence>
<protein>
    <submittedName>
        <fullName evidence="2">Uncharacterized protein</fullName>
    </submittedName>
</protein>
<dbReference type="GO" id="GO:0005634">
    <property type="term" value="C:nucleus"/>
    <property type="evidence" value="ECO:0007669"/>
    <property type="project" value="TreeGrafter"/>
</dbReference>
<accession>A0AA88HTC1</accession>
<feature type="region of interest" description="Disordered" evidence="1">
    <location>
        <begin position="565"/>
        <end position="638"/>
    </location>
</feature>
<feature type="region of interest" description="Disordered" evidence="1">
    <location>
        <begin position="448"/>
        <end position="553"/>
    </location>
</feature>
<keyword evidence="3" id="KW-1185">Reference proteome</keyword>
<proteinExistence type="predicted"/>
<dbReference type="GO" id="GO:0061630">
    <property type="term" value="F:ubiquitin protein ligase activity"/>
    <property type="evidence" value="ECO:0007669"/>
    <property type="project" value="TreeGrafter"/>
</dbReference>
<feature type="compositionally biased region" description="Basic and acidic residues" evidence="1">
    <location>
        <begin position="499"/>
        <end position="511"/>
    </location>
</feature>
<name>A0AA88HTC1_ARTSF</name>
<feature type="compositionally biased region" description="Polar residues" evidence="1">
    <location>
        <begin position="485"/>
        <end position="494"/>
    </location>
</feature>
<dbReference type="EMBL" id="JAVRJZ010000012">
    <property type="protein sequence ID" value="KAK2715879.1"/>
    <property type="molecule type" value="Genomic_DNA"/>
</dbReference>
<gene>
    <name evidence="2" type="ORF">QYM36_010446</name>
</gene>
<dbReference type="GO" id="GO:0008582">
    <property type="term" value="P:regulation of synaptic assembly at neuromuscular junction"/>
    <property type="evidence" value="ECO:0007669"/>
    <property type="project" value="TreeGrafter"/>
</dbReference>
<dbReference type="PANTHER" id="PTHR45943:SF1">
    <property type="entry name" value="E3 UBIQUITIN-PROTEIN LIGASE MYCBP2"/>
    <property type="match status" value="1"/>
</dbReference>
<evidence type="ECO:0000313" key="2">
    <source>
        <dbReference type="EMBL" id="KAK2715879.1"/>
    </source>
</evidence>
<feature type="non-terminal residue" evidence="2">
    <location>
        <position position="1"/>
    </location>
</feature>
<feature type="compositionally biased region" description="Polar residues" evidence="1">
    <location>
        <begin position="448"/>
        <end position="462"/>
    </location>
</feature>
<reference evidence="2" key="1">
    <citation type="submission" date="2023-07" db="EMBL/GenBank/DDBJ databases">
        <title>Chromosome-level genome assembly of Artemia franciscana.</title>
        <authorList>
            <person name="Jo E."/>
        </authorList>
    </citation>
    <scope>NUCLEOTIDE SEQUENCE</scope>
    <source>
        <tissue evidence="2">Whole body</tissue>
    </source>
</reference>
<feature type="compositionally biased region" description="Polar residues" evidence="1">
    <location>
        <begin position="539"/>
        <end position="552"/>
    </location>
</feature>
<feature type="compositionally biased region" description="Low complexity" evidence="1">
    <location>
        <begin position="517"/>
        <end position="538"/>
    </location>
</feature>
<dbReference type="GO" id="GO:0005886">
    <property type="term" value="C:plasma membrane"/>
    <property type="evidence" value="ECO:0007669"/>
    <property type="project" value="TreeGrafter"/>
</dbReference>
<evidence type="ECO:0000256" key="1">
    <source>
        <dbReference type="SAM" id="MobiDB-lite"/>
    </source>
</evidence>
<dbReference type="GO" id="GO:0007411">
    <property type="term" value="P:axon guidance"/>
    <property type="evidence" value="ECO:0007669"/>
    <property type="project" value="TreeGrafter"/>
</dbReference>